<dbReference type="PROSITE" id="PS00061">
    <property type="entry name" value="ADH_SHORT"/>
    <property type="match status" value="1"/>
</dbReference>
<protein>
    <submittedName>
        <fullName evidence="3">SDR family oxidoreductase</fullName>
    </submittedName>
</protein>
<evidence type="ECO:0000256" key="1">
    <source>
        <dbReference type="ARBA" id="ARBA00006484"/>
    </source>
</evidence>
<proteinExistence type="inferred from homology"/>
<dbReference type="AlphaFoldDB" id="A0A176XIH2"/>
<evidence type="ECO:0000313" key="3">
    <source>
        <dbReference type="EMBL" id="OAE48981.1"/>
    </source>
</evidence>
<dbReference type="PRINTS" id="PR00080">
    <property type="entry name" value="SDRFAMILY"/>
</dbReference>
<keyword evidence="2" id="KW-0560">Oxidoreductase</keyword>
<sequence>MRRFEGQSVFVTGGNKGIGYGIARRFAEEGAKVAIASVDRDTQDAAKKLADETGALTHGVILDVRDAAAVRDAYGAAEEAIGPLSVSVQNAGVITISKIEELTQEQWDFNLDVNTKGAFLCCQEAIRRFRASGTKGRLVNTASGQARQGFIYTPHYAASKFGVVGLTQSLAKELAPEGITVNAICPGIIHTEMWDYNDRVWGQMLGDYKPGELMAEWVRNIPMRRAGTPAEVAALVAFLASNDAAYITGQTINVDGGLIMS</sequence>
<dbReference type="SUPFAM" id="SSF51735">
    <property type="entry name" value="NAD(P)-binding Rossmann-fold domains"/>
    <property type="match status" value="1"/>
</dbReference>
<comment type="similarity">
    <text evidence="1">Belongs to the short-chain dehydrogenases/reductases (SDR) family.</text>
</comment>
<dbReference type="Pfam" id="PF13561">
    <property type="entry name" value="adh_short_C2"/>
    <property type="match status" value="1"/>
</dbReference>
<dbReference type="Proteomes" id="UP000077098">
    <property type="component" value="Unassembled WGS sequence"/>
</dbReference>
<comment type="caution">
    <text evidence="3">The sequence shown here is derived from an EMBL/GenBank/DDBJ whole genome shotgun (WGS) entry which is preliminary data.</text>
</comment>
<dbReference type="PRINTS" id="PR00081">
    <property type="entry name" value="GDHRDH"/>
</dbReference>
<dbReference type="GO" id="GO:0016616">
    <property type="term" value="F:oxidoreductase activity, acting on the CH-OH group of donors, NAD or NADP as acceptor"/>
    <property type="evidence" value="ECO:0007669"/>
    <property type="project" value="TreeGrafter"/>
</dbReference>
<dbReference type="InterPro" id="IPR020904">
    <property type="entry name" value="Sc_DH/Rdtase_CS"/>
</dbReference>
<organism evidence="3 4">
    <name type="scientific">Agrobacterium tumefaciens</name>
    <dbReference type="NCBI Taxonomy" id="358"/>
    <lineage>
        <taxon>Bacteria</taxon>
        <taxon>Pseudomonadati</taxon>
        <taxon>Pseudomonadota</taxon>
        <taxon>Alphaproteobacteria</taxon>
        <taxon>Hyphomicrobiales</taxon>
        <taxon>Rhizobiaceae</taxon>
        <taxon>Rhizobium/Agrobacterium group</taxon>
        <taxon>Agrobacterium</taxon>
        <taxon>Agrobacterium tumefaciens complex</taxon>
    </lineage>
</organism>
<gene>
    <name evidence="3" type="ORF">A7J57_20825</name>
</gene>
<dbReference type="InterPro" id="IPR002347">
    <property type="entry name" value="SDR_fam"/>
</dbReference>
<dbReference type="PANTHER" id="PTHR42760">
    <property type="entry name" value="SHORT-CHAIN DEHYDROGENASES/REDUCTASES FAMILY MEMBER"/>
    <property type="match status" value="1"/>
</dbReference>
<dbReference type="RefSeq" id="WP_063947626.1">
    <property type="nucleotide sequence ID" value="NZ_LXPS01000004.1"/>
</dbReference>
<dbReference type="PANTHER" id="PTHR42760:SF133">
    <property type="entry name" value="3-OXOACYL-[ACYL-CARRIER-PROTEIN] REDUCTASE"/>
    <property type="match status" value="1"/>
</dbReference>
<dbReference type="Gene3D" id="3.40.50.720">
    <property type="entry name" value="NAD(P)-binding Rossmann-like Domain"/>
    <property type="match status" value="1"/>
</dbReference>
<reference evidence="3 4" key="1">
    <citation type="submission" date="2016-05" db="EMBL/GenBank/DDBJ databases">
        <authorList>
            <person name="Lavstsen T."/>
            <person name="Jespersen J.S."/>
        </authorList>
    </citation>
    <scope>NUCLEOTIDE SEQUENCE [LARGE SCALE GENOMIC DNA]</scope>
    <source>
        <strain evidence="3 4">KCJ1736</strain>
    </source>
</reference>
<dbReference type="EMBL" id="LXPS01000004">
    <property type="protein sequence ID" value="OAE48981.1"/>
    <property type="molecule type" value="Genomic_DNA"/>
</dbReference>
<accession>A0A176XIH2</accession>
<evidence type="ECO:0000313" key="4">
    <source>
        <dbReference type="Proteomes" id="UP000077098"/>
    </source>
</evidence>
<dbReference type="InterPro" id="IPR036291">
    <property type="entry name" value="NAD(P)-bd_dom_sf"/>
</dbReference>
<evidence type="ECO:0000256" key="2">
    <source>
        <dbReference type="ARBA" id="ARBA00023002"/>
    </source>
</evidence>
<dbReference type="FunFam" id="3.40.50.720:FF:000084">
    <property type="entry name" value="Short-chain dehydrogenase reductase"/>
    <property type="match status" value="1"/>
</dbReference>
<name>A0A176XIH2_AGRTU</name>